<dbReference type="InterPro" id="IPR009326">
    <property type="entry name" value="DUF984"/>
</dbReference>
<gene>
    <name evidence="2" type="ORF">O4U47_25980</name>
</gene>
<organism evidence="2 3">
    <name type="scientific">Nocardiopsis suaedae</name>
    <dbReference type="NCBI Taxonomy" id="3018444"/>
    <lineage>
        <taxon>Bacteria</taxon>
        <taxon>Bacillati</taxon>
        <taxon>Actinomycetota</taxon>
        <taxon>Actinomycetes</taxon>
        <taxon>Streptosporangiales</taxon>
        <taxon>Nocardiopsidaceae</taxon>
        <taxon>Nocardiopsis</taxon>
    </lineage>
</organism>
<reference evidence="2" key="1">
    <citation type="submission" date="2023-01" db="EMBL/GenBank/DDBJ databases">
        <title>Draft genome sequence of Nocardiopsis sp. LSu2-4 isolated from halophytes.</title>
        <authorList>
            <person name="Duangmal K."/>
            <person name="Chantavorakit T."/>
        </authorList>
    </citation>
    <scope>NUCLEOTIDE SEQUENCE</scope>
    <source>
        <strain evidence="2">LSu2-4</strain>
    </source>
</reference>
<dbReference type="InterPro" id="IPR007374">
    <property type="entry name" value="ASCH_domain"/>
</dbReference>
<dbReference type="PANTHER" id="PTHR39203:SF1">
    <property type="entry name" value="CYTOPLASMIC PROTEIN"/>
    <property type="match status" value="1"/>
</dbReference>
<sequence length="158" mass="17247">MDTDGRAPEDDASLPSLPLPIAEFAFPGELRDRLVAAVLAGEKTATSCLYVEYEADGEEPPEVGTREVVVDSAGRPVGVIETTEVRVLPLAEVDRRHAVDEGEGYTGTDDWRRSHEEFWHSAEYREAIGRPGFAVDDGTLVVAQRFRLVEDLTGPAPP</sequence>
<dbReference type="Pfam" id="PF04266">
    <property type="entry name" value="ASCH"/>
    <property type="match status" value="1"/>
</dbReference>
<dbReference type="PANTHER" id="PTHR39203">
    <property type="entry name" value="CYTOPLASMIC PROTEIN-RELATED"/>
    <property type="match status" value="1"/>
</dbReference>
<dbReference type="Proteomes" id="UP001165685">
    <property type="component" value="Unassembled WGS sequence"/>
</dbReference>
<dbReference type="RefSeq" id="WP_270680606.1">
    <property type="nucleotide sequence ID" value="NZ_JAQFWP010000068.1"/>
</dbReference>
<dbReference type="InterPro" id="IPR015947">
    <property type="entry name" value="PUA-like_sf"/>
</dbReference>
<dbReference type="EMBL" id="JAQFWP010000068">
    <property type="protein sequence ID" value="MDA2807988.1"/>
    <property type="molecule type" value="Genomic_DNA"/>
</dbReference>
<dbReference type="CDD" id="cd06553">
    <property type="entry name" value="ASCH_Ef3133_like"/>
    <property type="match status" value="1"/>
</dbReference>
<proteinExistence type="predicted"/>
<accession>A0ABT4TTI4</accession>
<dbReference type="SMART" id="SM01022">
    <property type="entry name" value="ASCH"/>
    <property type="match status" value="1"/>
</dbReference>
<keyword evidence="3" id="KW-1185">Reference proteome</keyword>
<name>A0ABT4TTI4_9ACTN</name>
<dbReference type="Gene3D" id="3.10.400.10">
    <property type="entry name" value="Sulfate adenylyltransferase"/>
    <property type="match status" value="1"/>
</dbReference>
<feature type="domain" description="ASCH" evidence="1">
    <location>
        <begin position="24"/>
        <end position="150"/>
    </location>
</feature>
<evidence type="ECO:0000259" key="1">
    <source>
        <dbReference type="SMART" id="SM01022"/>
    </source>
</evidence>
<dbReference type="SUPFAM" id="SSF88697">
    <property type="entry name" value="PUA domain-like"/>
    <property type="match status" value="1"/>
</dbReference>
<evidence type="ECO:0000313" key="3">
    <source>
        <dbReference type="Proteomes" id="UP001165685"/>
    </source>
</evidence>
<dbReference type="PIRSF" id="PIRSF021320">
    <property type="entry name" value="DUF984"/>
    <property type="match status" value="1"/>
</dbReference>
<protein>
    <submittedName>
        <fullName evidence="2">ASCH domain-containing protein</fullName>
    </submittedName>
</protein>
<comment type="caution">
    <text evidence="2">The sequence shown here is derived from an EMBL/GenBank/DDBJ whole genome shotgun (WGS) entry which is preliminary data.</text>
</comment>
<evidence type="ECO:0000313" key="2">
    <source>
        <dbReference type="EMBL" id="MDA2807988.1"/>
    </source>
</evidence>